<keyword evidence="4" id="KW-1185">Reference proteome</keyword>
<dbReference type="GO" id="GO:0016787">
    <property type="term" value="F:hydrolase activity"/>
    <property type="evidence" value="ECO:0007669"/>
    <property type="project" value="UniProtKB-KW"/>
</dbReference>
<protein>
    <submittedName>
        <fullName evidence="3">Alpha/beta hydrolase</fullName>
    </submittedName>
</protein>
<evidence type="ECO:0000259" key="2">
    <source>
        <dbReference type="Pfam" id="PF00561"/>
    </source>
</evidence>
<organism evidence="3 4">
    <name type="scientific">Flagellimonas nanhaiensis</name>
    <dbReference type="NCBI Taxonomy" id="2292706"/>
    <lineage>
        <taxon>Bacteria</taxon>
        <taxon>Pseudomonadati</taxon>
        <taxon>Bacteroidota</taxon>
        <taxon>Flavobacteriia</taxon>
        <taxon>Flavobacteriales</taxon>
        <taxon>Flavobacteriaceae</taxon>
        <taxon>Flagellimonas</taxon>
    </lineage>
</organism>
<dbReference type="PANTHER" id="PTHR43798:SF31">
    <property type="entry name" value="AB HYDROLASE SUPERFAMILY PROTEIN YCLE"/>
    <property type="match status" value="1"/>
</dbReference>
<dbReference type="AlphaFoldDB" id="A0A371JV24"/>
<evidence type="ECO:0000313" key="4">
    <source>
        <dbReference type="Proteomes" id="UP000261828"/>
    </source>
</evidence>
<evidence type="ECO:0000313" key="3">
    <source>
        <dbReference type="EMBL" id="RDY61675.1"/>
    </source>
</evidence>
<dbReference type="SUPFAM" id="SSF53474">
    <property type="entry name" value="alpha/beta-Hydrolases"/>
    <property type="match status" value="1"/>
</dbReference>
<reference evidence="3 4" key="1">
    <citation type="submission" date="2018-08" db="EMBL/GenBank/DDBJ databases">
        <title>Muricauda nanhaiensis sp. nov., isolated from seawater of the South China Sea.</title>
        <authorList>
            <person name="Dang Y."/>
        </authorList>
    </citation>
    <scope>NUCLEOTIDE SEQUENCE [LARGE SCALE GENOMIC DNA]</scope>
    <source>
        <strain evidence="3 4">SM1704</strain>
    </source>
</reference>
<dbReference type="Pfam" id="PF00561">
    <property type="entry name" value="Abhydrolase_1"/>
    <property type="match status" value="1"/>
</dbReference>
<dbReference type="InterPro" id="IPR000073">
    <property type="entry name" value="AB_hydrolase_1"/>
</dbReference>
<proteinExistence type="predicted"/>
<dbReference type="GO" id="GO:0016020">
    <property type="term" value="C:membrane"/>
    <property type="evidence" value="ECO:0007669"/>
    <property type="project" value="TreeGrafter"/>
</dbReference>
<accession>A0A371JV24</accession>
<name>A0A371JV24_9FLAO</name>
<dbReference type="PANTHER" id="PTHR43798">
    <property type="entry name" value="MONOACYLGLYCEROL LIPASE"/>
    <property type="match status" value="1"/>
</dbReference>
<dbReference type="InterPro" id="IPR050266">
    <property type="entry name" value="AB_hydrolase_sf"/>
</dbReference>
<dbReference type="Gene3D" id="3.40.50.1820">
    <property type="entry name" value="alpha/beta hydrolase"/>
    <property type="match status" value="1"/>
</dbReference>
<evidence type="ECO:0000256" key="1">
    <source>
        <dbReference type="ARBA" id="ARBA00022801"/>
    </source>
</evidence>
<sequence length="307" mass="35393">MGITIFKSIIKNPYQKLFLMTLFKRAIYVLMLFLGIHVHAQGKHITVDQGKVSLYYEDEGKGQPIIFIPGWTMTSQFFSKQKEHFKENYRCITYDPRSHGQSTKTPKGNTYLTHAKDLNQLIQKLELTNVVLVGWSSGCATIYEYVKLYGLGNLNRLIFIDEPPKWVGDTKTEWVYGSFDDYRGSLKDLISDRHGTAEGTVKWMLKKNTDSVETKWMVNQMLMTPNDVAVSLYLDGLVSDYSDVLKNIDGKLPLLFLLRDSWNDSAFDWIGKNVPTAKIEKISSHAMFWEDANRFNKVLESFLKEKN</sequence>
<dbReference type="InterPro" id="IPR029058">
    <property type="entry name" value="AB_hydrolase_fold"/>
</dbReference>
<dbReference type="OrthoDB" id="9780932at2"/>
<feature type="domain" description="AB hydrolase-1" evidence="2">
    <location>
        <begin position="64"/>
        <end position="182"/>
    </location>
</feature>
<keyword evidence="1 3" id="KW-0378">Hydrolase</keyword>
<dbReference type="EMBL" id="QTJX01000001">
    <property type="protein sequence ID" value="RDY61675.1"/>
    <property type="molecule type" value="Genomic_DNA"/>
</dbReference>
<gene>
    <name evidence="3" type="ORF">DX873_05845</name>
</gene>
<comment type="caution">
    <text evidence="3">The sequence shown here is derived from an EMBL/GenBank/DDBJ whole genome shotgun (WGS) entry which is preliminary data.</text>
</comment>
<dbReference type="Proteomes" id="UP000261828">
    <property type="component" value="Unassembled WGS sequence"/>
</dbReference>